<organism evidence="2 3">
    <name type="scientific">Ajellomyces capsulatus (strain H88)</name>
    <name type="common">Darling's disease fungus</name>
    <name type="synonym">Histoplasma capsulatum</name>
    <dbReference type="NCBI Taxonomy" id="544711"/>
    <lineage>
        <taxon>Eukaryota</taxon>
        <taxon>Fungi</taxon>
        <taxon>Dikarya</taxon>
        <taxon>Ascomycota</taxon>
        <taxon>Pezizomycotina</taxon>
        <taxon>Eurotiomycetes</taxon>
        <taxon>Eurotiomycetidae</taxon>
        <taxon>Onygenales</taxon>
        <taxon>Ajellomycetaceae</taxon>
        <taxon>Histoplasma</taxon>
    </lineage>
</organism>
<feature type="transmembrane region" description="Helical" evidence="1">
    <location>
        <begin position="27"/>
        <end position="47"/>
    </location>
</feature>
<keyword evidence="1" id="KW-1133">Transmembrane helix</keyword>
<sequence length="106" mass="12195">MTSFFLSLQSNDVDGARRLRHGWRMPVMILASLIFGSLQGFCWRVWIGSSPLIPAWRWCYRALLPSGLTVSRVWVRITHDLQVDKCTMSQKTQQNAVRGLSNCVRK</sequence>
<evidence type="ECO:0000313" key="2">
    <source>
        <dbReference type="EMBL" id="QSS53248.1"/>
    </source>
</evidence>
<dbReference type="AlphaFoldDB" id="A0A8A1LFS5"/>
<evidence type="ECO:0000313" key="3">
    <source>
        <dbReference type="Proteomes" id="UP000663419"/>
    </source>
</evidence>
<name>A0A8A1LFS5_AJEC8</name>
<dbReference type="Proteomes" id="UP000663419">
    <property type="component" value="Chromosome 3"/>
</dbReference>
<keyword evidence="1" id="KW-0472">Membrane</keyword>
<accession>A0A8A1LFS5</accession>
<evidence type="ECO:0000256" key="1">
    <source>
        <dbReference type="SAM" id="Phobius"/>
    </source>
</evidence>
<dbReference type="VEuPathDB" id="FungiDB:I7I53_00444"/>
<dbReference type="EMBL" id="CP069104">
    <property type="protein sequence ID" value="QSS53248.1"/>
    <property type="molecule type" value="Genomic_DNA"/>
</dbReference>
<reference evidence="2" key="1">
    <citation type="submission" date="2021-01" db="EMBL/GenBank/DDBJ databases">
        <title>Chromosome-level genome assembly of a human fungal pathogen reveals clustering of transcriptionally co-regulated genes.</title>
        <authorList>
            <person name="Voorhies M."/>
            <person name="Cohen S."/>
            <person name="Shea T.P."/>
            <person name="Petrus S."/>
            <person name="Munoz J.F."/>
            <person name="Poplawski S."/>
            <person name="Goldman W.E."/>
            <person name="Michael T."/>
            <person name="Cuomo C.A."/>
            <person name="Sil A."/>
            <person name="Beyhan S."/>
        </authorList>
    </citation>
    <scope>NUCLEOTIDE SEQUENCE</scope>
    <source>
        <strain evidence="2">H88</strain>
    </source>
</reference>
<keyword evidence="1" id="KW-0812">Transmembrane</keyword>
<proteinExistence type="predicted"/>
<protein>
    <submittedName>
        <fullName evidence="2">Uncharacterized protein</fullName>
    </submittedName>
</protein>
<gene>
    <name evidence="2" type="ORF">I7I53_00444</name>
</gene>